<dbReference type="AlphaFoldDB" id="A0A3E4UF17"/>
<comment type="caution">
    <text evidence="1">The sequence shown here is derived from an EMBL/GenBank/DDBJ whole genome shotgun (WGS) entry which is preliminary data.</text>
</comment>
<protein>
    <submittedName>
        <fullName evidence="1">DUF1919 domain-containing protein</fullName>
    </submittedName>
</protein>
<reference evidence="1 2" key="1">
    <citation type="submission" date="2018-08" db="EMBL/GenBank/DDBJ databases">
        <title>A genome reference for cultivated species of the human gut microbiota.</title>
        <authorList>
            <person name="Zou Y."/>
            <person name="Xue W."/>
            <person name="Luo G."/>
        </authorList>
    </citation>
    <scope>NUCLEOTIDE SEQUENCE [LARGE SCALE GENOMIC DNA]</scope>
    <source>
        <strain evidence="1 2">TF05-11AC</strain>
    </source>
</reference>
<organism evidence="1 2">
    <name type="scientific">Hungatella hathewayi</name>
    <dbReference type="NCBI Taxonomy" id="154046"/>
    <lineage>
        <taxon>Bacteria</taxon>
        <taxon>Bacillati</taxon>
        <taxon>Bacillota</taxon>
        <taxon>Clostridia</taxon>
        <taxon>Lachnospirales</taxon>
        <taxon>Lachnospiraceae</taxon>
        <taxon>Hungatella</taxon>
    </lineage>
</organism>
<dbReference type="Pfam" id="PF08942">
    <property type="entry name" value="DUF1919"/>
    <property type="match status" value="1"/>
</dbReference>
<dbReference type="EMBL" id="QSSQ01000002">
    <property type="protein sequence ID" value="RGM07953.1"/>
    <property type="molecule type" value="Genomic_DNA"/>
</dbReference>
<evidence type="ECO:0000313" key="1">
    <source>
        <dbReference type="EMBL" id="RGM07953.1"/>
    </source>
</evidence>
<sequence>MMLICKIQNAVIKLRNYHKCIINKRKIRSSDFTIISNNCWAGFVYQRYGLKYLTPTIGLLIFGPDYVKFCRNLDEYLQKKLEFISLRDAKYYDLIEDGWEYPVARLGDIEIYFMHYRSEKEAEEKWYRRAGRVNKNKILYKISEREGFSKKDIEDFLMDHPKDGIAFSYDDIPGCIVVKELHEYKGDEISMLEKYCNIDQLLNTMLEK</sequence>
<evidence type="ECO:0000313" key="2">
    <source>
        <dbReference type="Proteomes" id="UP000261257"/>
    </source>
</evidence>
<dbReference type="InterPro" id="IPR037226">
    <property type="entry name" value="CAC2185-like_sf"/>
</dbReference>
<proteinExistence type="predicted"/>
<accession>A0A3E4UF17</accession>
<dbReference type="InterPro" id="IPR015037">
    <property type="entry name" value="DUF1919"/>
</dbReference>
<dbReference type="Proteomes" id="UP000261257">
    <property type="component" value="Unassembled WGS sequence"/>
</dbReference>
<gene>
    <name evidence="1" type="ORF">DXC39_05645</name>
</gene>
<name>A0A3E4UF17_9FIRM</name>
<dbReference type="RefSeq" id="WP_117621069.1">
    <property type="nucleotide sequence ID" value="NZ_QRQF01000003.1"/>
</dbReference>
<dbReference type="SUPFAM" id="SSF142795">
    <property type="entry name" value="CAC2185-like"/>
    <property type="match status" value="1"/>
</dbReference>